<protein>
    <submittedName>
        <fullName evidence="1">Uncharacterized protein</fullName>
    </submittedName>
</protein>
<comment type="caution">
    <text evidence="1">The sequence shown here is derived from an EMBL/GenBank/DDBJ whole genome shotgun (WGS) entry which is preliminary data.</text>
</comment>
<evidence type="ECO:0000313" key="1">
    <source>
        <dbReference type="EMBL" id="KAK8939664.1"/>
    </source>
</evidence>
<name>A0ABR2LFC3_9ASPA</name>
<reference evidence="1 2" key="1">
    <citation type="journal article" date="2022" name="Nat. Plants">
        <title>Genomes of leafy and leafless Platanthera orchids illuminate the evolution of mycoheterotrophy.</title>
        <authorList>
            <person name="Li M.H."/>
            <person name="Liu K.W."/>
            <person name="Li Z."/>
            <person name="Lu H.C."/>
            <person name="Ye Q.L."/>
            <person name="Zhang D."/>
            <person name="Wang J.Y."/>
            <person name="Li Y.F."/>
            <person name="Zhong Z.M."/>
            <person name="Liu X."/>
            <person name="Yu X."/>
            <person name="Liu D.K."/>
            <person name="Tu X.D."/>
            <person name="Liu B."/>
            <person name="Hao Y."/>
            <person name="Liao X.Y."/>
            <person name="Jiang Y.T."/>
            <person name="Sun W.H."/>
            <person name="Chen J."/>
            <person name="Chen Y.Q."/>
            <person name="Ai Y."/>
            <person name="Zhai J.W."/>
            <person name="Wu S.S."/>
            <person name="Zhou Z."/>
            <person name="Hsiao Y.Y."/>
            <person name="Wu W.L."/>
            <person name="Chen Y.Y."/>
            <person name="Lin Y.F."/>
            <person name="Hsu J.L."/>
            <person name="Li C.Y."/>
            <person name="Wang Z.W."/>
            <person name="Zhao X."/>
            <person name="Zhong W.Y."/>
            <person name="Ma X.K."/>
            <person name="Ma L."/>
            <person name="Huang J."/>
            <person name="Chen G.Z."/>
            <person name="Huang M.Z."/>
            <person name="Huang L."/>
            <person name="Peng D.H."/>
            <person name="Luo Y.B."/>
            <person name="Zou S.Q."/>
            <person name="Chen S.P."/>
            <person name="Lan S."/>
            <person name="Tsai W.C."/>
            <person name="Van de Peer Y."/>
            <person name="Liu Z.J."/>
        </authorList>
    </citation>
    <scope>NUCLEOTIDE SEQUENCE [LARGE SCALE GENOMIC DNA]</scope>
    <source>
        <strain evidence="1">Lor288</strain>
    </source>
</reference>
<organism evidence="1 2">
    <name type="scientific">Platanthera guangdongensis</name>
    <dbReference type="NCBI Taxonomy" id="2320717"/>
    <lineage>
        <taxon>Eukaryota</taxon>
        <taxon>Viridiplantae</taxon>
        <taxon>Streptophyta</taxon>
        <taxon>Embryophyta</taxon>
        <taxon>Tracheophyta</taxon>
        <taxon>Spermatophyta</taxon>
        <taxon>Magnoliopsida</taxon>
        <taxon>Liliopsida</taxon>
        <taxon>Asparagales</taxon>
        <taxon>Orchidaceae</taxon>
        <taxon>Orchidoideae</taxon>
        <taxon>Orchideae</taxon>
        <taxon>Orchidinae</taxon>
        <taxon>Platanthera</taxon>
    </lineage>
</organism>
<evidence type="ECO:0000313" key="2">
    <source>
        <dbReference type="Proteomes" id="UP001412067"/>
    </source>
</evidence>
<gene>
    <name evidence="1" type="ORF">KSP40_PGU005445</name>
</gene>
<dbReference type="EMBL" id="JBBWWR010000020">
    <property type="protein sequence ID" value="KAK8939664.1"/>
    <property type="molecule type" value="Genomic_DNA"/>
</dbReference>
<sequence>MIKQVHLVGGSLSSECLGDSDLRNSILYSSKDLHLLPSAMSGQKGKRKVVVYKDDRFVNDEASVSYDLVKPKPVIFEQRFEMEMKYWSKGYFDNMQKQGWSTFCHPRTGVILPWVYEFYANGKFQNDDKVLVRGKEVNFSRQVICECFDMENPEWDDYEQIKNTVSPD</sequence>
<accession>A0ABR2LFC3</accession>
<keyword evidence="2" id="KW-1185">Reference proteome</keyword>
<dbReference type="Proteomes" id="UP001412067">
    <property type="component" value="Unassembled WGS sequence"/>
</dbReference>
<proteinExistence type="predicted"/>